<evidence type="ECO:0000313" key="6">
    <source>
        <dbReference type="EMBL" id="CDJ47119.1"/>
    </source>
</evidence>
<dbReference type="Pfam" id="PF06421">
    <property type="entry name" value="LepA_C"/>
    <property type="match status" value="1"/>
</dbReference>
<dbReference type="GO" id="GO:0005525">
    <property type="term" value="F:GTP binding"/>
    <property type="evidence" value="ECO:0007669"/>
    <property type="project" value="UniProtKB-KW"/>
</dbReference>
<protein>
    <submittedName>
        <fullName evidence="6">GTP-binding protein lepA, putative</fullName>
    </submittedName>
</protein>
<evidence type="ECO:0000256" key="1">
    <source>
        <dbReference type="ARBA" id="ARBA00022741"/>
    </source>
</evidence>
<proteinExistence type="predicted"/>
<dbReference type="SUPFAM" id="SSF50447">
    <property type="entry name" value="Translation proteins"/>
    <property type="match status" value="1"/>
</dbReference>
<accession>U6LEY4</accession>
<name>U6LEY4_9EIME</name>
<dbReference type="Proteomes" id="UP000030750">
    <property type="component" value="Unassembled WGS sequence"/>
</dbReference>
<dbReference type="PANTHER" id="PTHR43512">
    <property type="entry name" value="TRANSLATION FACTOR GUF1-RELATED"/>
    <property type="match status" value="1"/>
</dbReference>
<sequence length="533" mass="56478">MTGVRTLQVDLAESPEQLAELKKTVGELVGAPPETVLEVSAKTGKGIDELLEAIVQQLPSPAVKNDTRNLKALVFDSFYDAAKGVVLVAVIREGRIKAGDAVTAVGYICSNLRAAADIHVGDTLCLTQSPTPALPGFEPPKRLVYAGVYPEDPSEFEKLKVSLQRLMLTDAAVEAQPAVSQALGPGFRCGFLGALHMEVVHQRLEAEFGQRTVLTNPGVTFFLETADGSRIPVGSPAELPKGCRELLEPMAHLTVVAPMEFMAAIDRLAFGRRGERLECHILQQQQTMLQRHRETAVRLVYKLPLAEILVDFADKLQSVTSGAATFDVEEAGKCRLLLLLLASPVPVRCLLLTQALFDSSHVSLRCSADGSVLYKRVCSDAWSAAGSAVYIHPGYELSRVSSVCFMVNGEPIDVLGLLVHQSKAKEVAVRLTEQLGKAIPPQQFEVVVQGTVGGRIAARATVKALRKDVTAKCYGGDAEAGIGEAETADPAVADSNDAEAAVGDGATSAPAISVPATAVAGARGAVELPVPPL</sequence>
<dbReference type="AlphaFoldDB" id="U6LEY4"/>
<dbReference type="InterPro" id="IPR013842">
    <property type="entry name" value="LepA_CTD"/>
</dbReference>
<dbReference type="Gene3D" id="3.30.70.240">
    <property type="match status" value="1"/>
</dbReference>
<reference evidence="6" key="1">
    <citation type="submission" date="2013-10" db="EMBL/GenBank/DDBJ databases">
        <title>Genomic analysis of the causative agents of coccidiosis in chickens.</title>
        <authorList>
            <person name="Reid A.J."/>
            <person name="Blake D."/>
            <person name="Billington K."/>
            <person name="Browne H."/>
            <person name="Dunn M."/>
            <person name="Hung S."/>
            <person name="Kawahara F."/>
            <person name="Miranda-Saavedra D."/>
            <person name="Mourier T."/>
            <person name="Nagra H."/>
            <person name="Otto T.D."/>
            <person name="Rawlings N."/>
            <person name="Sanchez A."/>
            <person name="Sanders M."/>
            <person name="Subramaniam C."/>
            <person name="Tay Y."/>
            <person name="Dear P."/>
            <person name="Doerig C."/>
            <person name="Gruber A."/>
            <person name="Parkinson J."/>
            <person name="Shirley M."/>
            <person name="Wan K.L."/>
            <person name="Berriman M."/>
            <person name="Tomley F."/>
            <person name="Pain A."/>
        </authorList>
    </citation>
    <scope>NUCLEOTIDE SEQUENCE [LARGE SCALE GENOMIC DNA]</scope>
    <source>
        <strain evidence="6">Houghton</strain>
    </source>
</reference>
<evidence type="ECO:0000256" key="3">
    <source>
        <dbReference type="ARBA" id="ARBA00023134"/>
    </source>
</evidence>
<dbReference type="GO" id="GO:0016787">
    <property type="term" value="F:hydrolase activity"/>
    <property type="evidence" value="ECO:0007669"/>
    <property type="project" value="UniProtKB-KW"/>
</dbReference>
<gene>
    <name evidence="6" type="ORF">EBH_0014770</name>
</gene>
<keyword evidence="1" id="KW-0547">Nucleotide-binding</keyword>
<dbReference type="GO" id="GO:0006412">
    <property type="term" value="P:translation"/>
    <property type="evidence" value="ECO:0007669"/>
    <property type="project" value="UniProtKB-KW"/>
</dbReference>
<keyword evidence="3" id="KW-0342">GTP-binding</keyword>
<evidence type="ECO:0000259" key="4">
    <source>
        <dbReference type="Pfam" id="PF00679"/>
    </source>
</evidence>
<evidence type="ECO:0000256" key="2">
    <source>
        <dbReference type="ARBA" id="ARBA00022801"/>
    </source>
</evidence>
<dbReference type="PANTHER" id="PTHR43512:SF7">
    <property type="entry name" value="TRANSLATION FACTOR GUF1, MITOCHONDRIAL"/>
    <property type="match status" value="1"/>
</dbReference>
<keyword evidence="7" id="KW-1185">Reference proteome</keyword>
<feature type="domain" description="GTP-binding protein LepA C-terminal" evidence="5">
    <location>
        <begin position="407"/>
        <end position="478"/>
    </location>
</feature>
<dbReference type="Gene3D" id="2.40.30.10">
    <property type="entry name" value="Translation factors"/>
    <property type="match status" value="1"/>
</dbReference>
<dbReference type="InterPro" id="IPR035647">
    <property type="entry name" value="EFG_III/V"/>
</dbReference>
<reference evidence="6" key="2">
    <citation type="submission" date="2013-10" db="EMBL/GenBank/DDBJ databases">
        <authorList>
            <person name="Aslett M."/>
        </authorList>
    </citation>
    <scope>NUCLEOTIDE SEQUENCE [LARGE SCALE GENOMIC DNA]</scope>
    <source>
        <strain evidence="6">Houghton</strain>
    </source>
</reference>
<dbReference type="GO" id="GO:0045727">
    <property type="term" value="P:positive regulation of translation"/>
    <property type="evidence" value="ECO:0007669"/>
    <property type="project" value="TreeGrafter"/>
</dbReference>
<organism evidence="6 7">
    <name type="scientific">Eimeria brunetti</name>
    <dbReference type="NCBI Taxonomy" id="51314"/>
    <lineage>
        <taxon>Eukaryota</taxon>
        <taxon>Sar</taxon>
        <taxon>Alveolata</taxon>
        <taxon>Apicomplexa</taxon>
        <taxon>Conoidasida</taxon>
        <taxon>Coccidia</taxon>
        <taxon>Eucoccidiorida</taxon>
        <taxon>Eimeriorina</taxon>
        <taxon>Eimeriidae</taxon>
        <taxon>Eimeria</taxon>
    </lineage>
</organism>
<feature type="domain" description="Elongation factor EFG" evidence="4">
    <location>
        <begin position="245"/>
        <end position="331"/>
    </location>
</feature>
<dbReference type="OrthoDB" id="1074at2759"/>
<dbReference type="VEuPathDB" id="ToxoDB:EBH_0014770"/>
<dbReference type="SUPFAM" id="SSF54980">
    <property type="entry name" value="EF-G C-terminal domain-like"/>
    <property type="match status" value="2"/>
</dbReference>
<evidence type="ECO:0000259" key="5">
    <source>
        <dbReference type="Pfam" id="PF06421"/>
    </source>
</evidence>
<dbReference type="InterPro" id="IPR000640">
    <property type="entry name" value="EFG_V-like"/>
</dbReference>
<dbReference type="Pfam" id="PF00679">
    <property type="entry name" value="EFG_C"/>
    <property type="match status" value="1"/>
</dbReference>
<dbReference type="InterPro" id="IPR009000">
    <property type="entry name" value="Transl_B-barrel_sf"/>
</dbReference>
<dbReference type="Gene3D" id="3.40.50.300">
    <property type="entry name" value="P-loop containing nucleotide triphosphate hydrolases"/>
    <property type="match status" value="1"/>
</dbReference>
<keyword evidence="2" id="KW-0378">Hydrolase</keyword>
<dbReference type="Gene3D" id="3.30.70.2570">
    <property type="entry name" value="Elongation factor 4, C-terminal domain"/>
    <property type="match status" value="1"/>
</dbReference>
<dbReference type="EMBL" id="HG710610">
    <property type="protein sequence ID" value="CDJ47119.1"/>
    <property type="molecule type" value="Genomic_DNA"/>
</dbReference>
<dbReference type="GO" id="GO:0043022">
    <property type="term" value="F:ribosome binding"/>
    <property type="evidence" value="ECO:0007669"/>
    <property type="project" value="TreeGrafter"/>
</dbReference>
<dbReference type="InterPro" id="IPR006297">
    <property type="entry name" value="EF-4"/>
</dbReference>
<dbReference type="InterPro" id="IPR027417">
    <property type="entry name" value="P-loop_NTPase"/>
</dbReference>
<dbReference type="InterPro" id="IPR038363">
    <property type="entry name" value="LepA_C_sf"/>
</dbReference>
<dbReference type="FunFam" id="3.30.70.870:FF:000004">
    <property type="entry name" value="Translation factor GUF1, mitochondrial"/>
    <property type="match status" value="1"/>
</dbReference>
<evidence type="ECO:0000313" key="7">
    <source>
        <dbReference type="Proteomes" id="UP000030750"/>
    </source>
</evidence>
<dbReference type="Gene3D" id="3.30.70.870">
    <property type="entry name" value="Elongation Factor G (Translational Gtpase), domain 3"/>
    <property type="match status" value="1"/>
</dbReference>